<dbReference type="InterPro" id="IPR013976">
    <property type="entry name" value="HDOD"/>
</dbReference>
<dbReference type="PANTHER" id="PTHR33525">
    <property type="match status" value="1"/>
</dbReference>
<dbReference type="Gene3D" id="1.10.3210.10">
    <property type="entry name" value="Hypothetical protein af1432"/>
    <property type="match status" value="1"/>
</dbReference>
<gene>
    <name evidence="2" type="ORF">BI364_11185</name>
</gene>
<dbReference type="Proteomes" id="UP000095401">
    <property type="component" value="Chromosome"/>
</dbReference>
<dbReference type="EMBL" id="CP017415">
    <property type="protein sequence ID" value="AOU98443.1"/>
    <property type="molecule type" value="Genomic_DNA"/>
</dbReference>
<dbReference type="SUPFAM" id="SSF109604">
    <property type="entry name" value="HD-domain/PDEase-like"/>
    <property type="match status" value="1"/>
</dbReference>
<sequence>MPNSDISIEQLGRLEPLSQLSEASRQALLPKSRIDTLEPGKRLPSRNRERWISFILDGSMDLMQGDTLLERIEPGIDAARSLRPLFPDDSLAEYAAVITQTRLLSIARQALEEAIKAENATNSGYDVGEESISSVESDLLERFYKALSDGRMQLPSLPEIAIRIRELAADAETSLNDLSKVIQVDPSLTARLIQAANSAAYRGTRAVGSVREAITRLGLKRTASLAISITMHNVFKARSPQIARQMQLLWETSVEVSAIAYIIARHSRLMDPDHALLAGLMHRVGAVPILLFSESLGTGIDDLKLAITRLAPMVGGVLLKEWGFDHDVVIAIEEGEQWMRSPELPADLCDIIIAARLYADLRNDRPLPAASLAEVPAFRKLGLADMESDRSLQVLEDAAEEIASIREFLN</sequence>
<organism evidence="2 3">
    <name type="scientific">Acidihalobacter yilgarnensis</name>
    <dbReference type="NCBI Taxonomy" id="2819280"/>
    <lineage>
        <taxon>Bacteria</taxon>
        <taxon>Pseudomonadati</taxon>
        <taxon>Pseudomonadota</taxon>
        <taxon>Gammaproteobacteria</taxon>
        <taxon>Chromatiales</taxon>
        <taxon>Ectothiorhodospiraceae</taxon>
        <taxon>Acidihalobacter</taxon>
    </lineage>
</organism>
<dbReference type="RefSeq" id="WP_070078804.1">
    <property type="nucleotide sequence ID" value="NZ_CP017415.1"/>
</dbReference>
<feature type="domain" description="HDOD" evidence="1">
    <location>
        <begin position="154"/>
        <end position="338"/>
    </location>
</feature>
<dbReference type="PROSITE" id="PS51833">
    <property type="entry name" value="HDOD"/>
    <property type="match status" value="1"/>
</dbReference>
<protein>
    <recommendedName>
        <fullName evidence="1">HDOD domain-containing protein</fullName>
    </recommendedName>
</protein>
<evidence type="ECO:0000313" key="3">
    <source>
        <dbReference type="Proteomes" id="UP000095401"/>
    </source>
</evidence>
<proteinExistence type="predicted"/>
<evidence type="ECO:0000259" key="1">
    <source>
        <dbReference type="PROSITE" id="PS51833"/>
    </source>
</evidence>
<dbReference type="KEGG" id="aprs:BI364_11185"/>
<reference evidence="3" key="1">
    <citation type="submission" date="2016-09" db="EMBL/GenBank/DDBJ databases">
        <title>Acidihalobacter prosperus F5.</title>
        <authorList>
            <person name="Khaleque H.N."/>
            <person name="Ramsay J.P."/>
            <person name="Kaksonen A.H."/>
            <person name="Boxall N.J."/>
            <person name="Watkin E.L.J."/>
        </authorList>
    </citation>
    <scope>NUCLEOTIDE SEQUENCE [LARGE SCALE GENOMIC DNA]</scope>
    <source>
        <strain evidence="3">F5</strain>
    </source>
</reference>
<dbReference type="PANTHER" id="PTHR33525:SF3">
    <property type="entry name" value="RIBONUCLEASE Y"/>
    <property type="match status" value="1"/>
</dbReference>
<dbReference type="AlphaFoldDB" id="A0A1D8IPR0"/>
<keyword evidence="3" id="KW-1185">Reference proteome</keyword>
<accession>A0A1D8IPR0</accession>
<dbReference type="Pfam" id="PF08668">
    <property type="entry name" value="HDOD"/>
    <property type="match status" value="1"/>
</dbReference>
<name>A0A1D8IPR0_9GAMM</name>
<dbReference type="InterPro" id="IPR052340">
    <property type="entry name" value="RNase_Y/CdgJ"/>
</dbReference>
<evidence type="ECO:0000313" key="2">
    <source>
        <dbReference type="EMBL" id="AOU98443.1"/>
    </source>
</evidence>